<reference evidence="2 3" key="1">
    <citation type="submission" date="2019-08" db="EMBL/GenBank/DDBJ databases">
        <title>Parahaliea maris sp. nov., isolated from the surface seawater.</title>
        <authorList>
            <person name="Liu Y."/>
        </authorList>
    </citation>
    <scope>NUCLEOTIDE SEQUENCE [LARGE SCALE GENOMIC DNA]</scope>
    <source>
        <strain evidence="2 3">HSLHS9</strain>
    </source>
</reference>
<proteinExistence type="predicted"/>
<feature type="chain" id="PRO_5022943375" evidence="1">
    <location>
        <begin position="25"/>
        <end position="610"/>
    </location>
</feature>
<accession>A0A5C8ZYY9</accession>
<name>A0A5C8ZYY9_9GAMM</name>
<evidence type="ECO:0000313" key="3">
    <source>
        <dbReference type="Proteomes" id="UP000321039"/>
    </source>
</evidence>
<keyword evidence="3" id="KW-1185">Reference proteome</keyword>
<dbReference type="EMBL" id="VRZA01000004">
    <property type="protein sequence ID" value="TXS92954.1"/>
    <property type="molecule type" value="Genomic_DNA"/>
</dbReference>
<dbReference type="RefSeq" id="WP_148068956.1">
    <property type="nucleotide sequence ID" value="NZ_VRZA01000004.1"/>
</dbReference>
<keyword evidence="1" id="KW-0732">Signal</keyword>
<gene>
    <name evidence="2" type="ORF">FV139_13440</name>
</gene>
<evidence type="ECO:0000256" key="1">
    <source>
        <dbReference type="SAM" id="SignalP"/>
    </source>
</evidence>
<sequence>MRALYSLMAIATLLGSALSSTTLAAADAPAPNAQRDVYFGNLHVHTRYSFDGFANGSVTAPDDAYRWARGEAIPGGGDGSMLKILRPLDWYAVSDHAEFLGVFPKMADPESPLSKHPLAPRITSDDQAVAFQAYSDTLNNMSEGKVDLELVDPDIVGTIWSEVVSTADKHNDPGTFTTFPAYEWTSNPGKQNLHRVVLFKNSMGIPGLPFSAIDSDRPEDLWQWMDGQRDKGVDLLAVAHNGNASNGLMFPEKSSYGGSPVDADYASARMRNEPVYEVSQIKGTSEVHPTLSPNDEFANFEIWDYTLSADAKPPEKRRGGYARAAYVAGLELAASGAGNPFKFGLIGDSDTHNSASMVEENNYRGKFGMENDAGHRLNGLPGFPEANNLQVRRFSSGGLAAVWAESNTRDAIFDAIQRKETYATTGPRMKLRFFGGFNFDSKAMAGGSDWLAKAYDKGVPMGGDLHSAPDGKAPVFLIMAAMEPDGANLDRVQVIKGWLEDGRQKEKIFDVAWSDDRKPDEQGNLPPVGNTVNIAEASYDNSIGAPQLQAAWTDPEFDPAQHAVYYVRVLEIPTPRWSTYDAKTLGIKPRTDIPVTIQERAWSSPIWYTP</sequence>
<feature type="signal peptide" evidence="1">
    <location>
        <begin position="1"/>
        <end position="24"/>
    </location>
</feature>
<dbReference type="Gene3D" id="3.20.20.140">
    <property type="entry name" value="Metal-dependent hydrolases"/>
    <property type="match status" value="1"/>
</dbReference>
<protein>
    <submittedName>
        <fullName evidence="2">DUF3604 domain-containing protein</fullName>
    </submittedName>
</protein>
<comment type="caution">
    <text evidence="2">The sequence shown here is derived from an EMBL/GenBank/DDBJ whole genome shotgun (WGS) entry which is preliminary data.</text>
</comment>
<dbReference type="Pfam" id="PF12228">
    <property type="entry name" value="DUF3604"/>
    <property type="match status" value="1"/>
</dbReference>
<organism evidence="2 3">
    <name type="scientific">Parahaliea maris</name>
    <dbReference type="NCBI Taxonomy" id="2716870"/>
    <lineage>
        <taxon>Bacteria</taxon>
        <taxon>Pseudomonadati</taxon>
        <taxon>Pseudomonadota</taxon>
        <taxon>Gammaproteobacteria</taxon>
        <taxon>Cellvibrionales</taxon>
        <taxon>Halieaceae</taxon>
        <taxon>Parahaliea</taxon>
    </lineage>
</organism>
<evidence type="ECO:0000313" key="2">
    <source>
        <dbReference type="EMBL" id="TXS92954.1"/>
    </source>
</evidence>
<dbReference type="InterPro" id="IPR022028">
    <property type="entry name" value="DUF3604"/>
</dbReference>
<dbReference type="AlphaFoldDB" id="A0A5C8ZYY9"/>
<dbReference type="Proteomes" id="UP000321039">
    <property type="component" value="Unassembled WGS sequence"/>
</dbReference>